<reference evidence="2 3" key="1">
    <citation type="submission" date="2009-01" db="EMBL/GenBank/DDBJ databases">
        <title>Complete sequence of Geobacter sp. FRC-32.</title>
        <authorList>
            <consortium name="US DOE Joint Genome Institute"/>
            <person name="Lucas S."/>
            <person name="Copeland A."/>
            <person name="Lapidus A."/>
            <person name="Glavina del Rio T."/>
            <person name="Dalin E."/>
            <person name="Tice H."/>
            <person name="Bruce D."/>
            <person name="Goodwin L."/>
            <person name="Pitluck S."/>
            <person name="Saunders E."/>
            <person name="Brettin T."/>
            <person name="Detter J.C."/>
            <person name="Han C."/>
            <person name="Larimer F."/>
            <person name="Land M."/>
            <person name="Hauser L."/>
            <person name="Kyrpides N."/>
            <person name="Ovchinnikova G."/>
            <person name="Kostka J."/>
            <person name="Richardson P."/>
        </authorList>
    </citation>
    <scope>NUCLEOTIDE SEQUENCE [LARGE SCALE GENOMIC DNA]</scope>
    <source>
        <strain evidence="3">DSM 22248 / JCM 15807 / FRC-32</strain>
    </source>
</reference>
<organism evidence="2 3">
    <name type="scientific">Geotalea daltonii (strain DSM 22248 / JCM 15807 / FRC-32)</name>
    <name type="common">Geobacter daltonii</name>
    <dbReference type="NCBI Taxonomy" id="316067"/>
    <lineage>
        <taxon>Bacteria</taxon>
        <taxon>Pseudomonadati</taxon>
        <taxon>Thermodesulfobacteriota</taxon>
        <taxon>Desulfuromonadia</taxon>
        <taxon>Geobacterales</taxon>
        <taxon>Geobacteraceae</taxon>
        <taxon>Geotalea</taxon>
    </lineage>
</organism>
<evidence type="ECO:0000313" key="3">
    <source>
        <dbReference type="Proteomes" id="UP000007721"/>
    </source>
</evidence>
<name>B9M2X4_GEODF</name>
<keyword evidence="1" id="KW-0732">Signal</keyword>
<dbReference type="NCBIfam" id="TIGR03016">
    <property type="entry name" value="pepcterm_hypo_1"/>
    <property type="match status" value="1"/>
</dbReference>
<feature type="signal peptide" evidence="1">
    <location>
        <begin position="1"/>
        <end position="23"/>
    </location>
</feature>
<evidence type="ECO:0000256" key="1">
    <source>
        <dbReference type="SAM" id="SignalP"/>
    </source>
</evidence>
<protein>
    <recommendedName>
        <fullName evidence="4">TIGR03016 family PEP-CTERM system-associated outer membrane protein</fullName>
    </recommendedName>
</protein>
<evidence type="ECO:0008006" key="4">
    <source>
        <dbReference type="Google" id="ProtNLM"/>
    </source>
</evidence>
<dbReference type="AlphaFoldDB" id="B9M2X4"/>
<dbReference type="RefSeq" id="WP_012648048.1">
    <property type="nucleotide sequence ID" value="NC_011979.1"/>
</dbReference>
<keyword evidence="3" id="KW-1185">Reference proteome</keyword>
<gene>
    <name evidence="2" type="ordered locus">Geob_2977</name>
</gene>
<proteinExistence type="predicted"/>
<dbReference type="EMBL" id="CP001390">
    <property type="protein sequence ID" value="ACM21320.1"/>
    <property type="molecule type" value="Genomic_DNA"/>
</dbReference>
<dbReference type="HOGENOM" id="CLU_054172_0_0_7"/>
<sequence>MKNKGFLYICRLLFFCLFLSVFAEGDALADFEMHPGITVSEEFTDNVYENKNNKKSDYITRAMPGIQLRYEAPIGTVDGEYRYDYRYYLRQSRKDDDTHYANVNAHLALIDQLLFLDAGDNYQRVSLDVSRDVTQESLFVGQTDQNDLTATPYFSFNLSPRTTTRLGYRYTNIWYQRPDEAQIVALRQVDSISRRAHTGFGEVAYEFARNARASAGYSFTRTDRSSGSSNKQDSYLGLEKKYGPDGTSLISLKGGWTTIRYRQGRRYNAPFWVAEIKHQMGNVLTTLNTRVFYDEDPLRAVTKETSYSGAIDLLLSKGLVGGMISYSRFVDTELDRLVTQRATAAIRGRYELLNRLAADMTVEGSRYENNSLISSNNLSTSNNDTHRLLVATGITYTFGEGMSASALYRYANYFSGYQGQVNRIALEFRKVF</sequence>
<dbReference type="eggNOG" id="COG5338">
    <property type="taxonomic scope" value="Bacteria"/>
</dbReference>
<dbReference type="Proteomes" id="UP000007721">
    <property type="component" value="Chromosome"/>
</dbReference>
<evidence type="ECO:0000313" key="2">
    <source>
        <dbReference type="EMBL" id="ACM21320.1"/>
    </source>
</evidence>
<dbReference type="InterPro" id="IPR017467">
    <property type="entry name" value="CHP03016_PEP-CTERM"/>
</dbReference>
<accession>B9M2X4</accession>
<dbReference type="STRING" id="316067.Geob_2977"/>
<dbReference type="KEGG" id="geo:Geob_2977"/>
<feature type="chain" id="PRO_5002886466" description="TIGR03016 family PEP-CTERM system-associated outer membrane protein" evidence="1">
    <location>
        <begin position="24"/>
        <end position="432"/>
    </location>
</feature>